<accession>D5EIK4</accession>
<dbReference type="eggNOG" id="COG3401">
    <property type="taxonomic scope" value="Bacteria"/>
</dbReference>
<feature type="domain" description="DUF5060" evidence="1">
    <location>
        <begin position="360"/>
        <end position="442"/>
    </location>
</feature>
<evidence type="ECO:0000259" key="1">
    <source>
        <dbReference type="Pfam" id="PF16586"/>
    </source>
</evidence>
<organism evidence="2 3">
    <name type="scientific">Coraliomargarita akajimensis (strain DSM 45221 / IAM 15411 / JCM 23193 / KCTC 12865 / 04OKA010-24)</name>
    <dbReference type="NCBI Taxonomy" id="583355"/>
    <lineage>
        <taxon>Bacteria</taxon>
        <taxon>Pseudomonadati</taxon>
        <taxon>Verrucomicrobiota</taxon>
        <taxon>Opitutia</taxon>
        <taxon>Puniceicoccales</taxon>
        <taxon>Coraliomargaritaceae</taxon>
        <taxon>Coraliomargarita</taxon>
    </lineage>
</organism>
<dbReference type="HOGENOM" id="CLU_265080_0_0_0"/>
<dbReference type="Pfam" id="PF16586">
    <property type="entry name" value="DUF5060"/>
    <property type="match status" value="1"/>
</dbReference>
<dbReference type="AlphaFoldDB" id="D5EIK4"/>
<dbReference type="Gene3D" id="2.60.40.10">
    <property type="entry name" value="Immunoglobulins"/>
    <property type="match status" value="2"/>
</dbReference>
<dbReference type="eggNOG" id="COG5492">
    <property type="taxonomic scope" value="Bacteria"/>
</dbReference>
<dbReference type="eggNOG" id="COG4447">
    <property type="taxonomic scope" value="Bacteria"/>
</dbReference>
<dbReference type="eggNOG" id="COG3979">
    <property type="taxonomic scope" value="Bacteria"/>
</dbReference>
<dbReference type="KEGG" id="caa:Caka_1250"/>
<keyword evidence="3" id="KW-1185">Reference proteome</keyword>
<dbReference type="InterPro" id="IPR032260">
    <property type="entry name" value="DUF5060"/>
</dbReference>
<dbReference type="Proteomes" id="UP000000925">
    <property type="component" value="Chromosome"/>
</dbReference>
<evidence type="ECO:0000313" key="3">
    <source>
        <dbReference type="Proteomes" id="UP000000925"/>
    </source>
</evidence>
<gene>
    <name evidence="2" type="ordered locus">Caka_1250</name>
</gene>
<proteinExistence type="predicted"/>
<protein>
    <recommendedName>
        <fullName evidence="1">DUF5060 domain-containing protein</fullName>
    </recommendedName>
</protein>
<name>D5EIK4_CORAD</name>
<dbReference type="Gene3D" id="3.20.20.80">
    <property type="entry name" value="Glycosidases"/>
    <property type="match status" value="1"/>
</dbReference>
<sequence>MHRCRYSISLVWKQLSGRKLALTKSKASASRLRTRQSLWALLSSVLLGFVCAGALQAQVLEDAYLESGGAVVFEVESEAAVSPWMLDNSVAGYKGTGYFEGTADYFSTPGQGVVRYPIKITTSGRYQLQWRSRINFGTETSEHNDSWARLTDANGNPVSPASNSNVANSQWYKVYVGWTGWQWGSSNKDNDPRSLSWNLTAGDYYYVEISVRSHYHALDRIVLWDHNRLALANTTTGKGANNSALDALPVSAIEVQEGPDVEITDPVHGTTIVPGGTVTFTASASDAQGSVVSVEFFAGTTSLGIDTSAPFSQAWSSAAEGVYEITALATDNEGYTTTSAPITLHVAPSMGANGTVSGELMQWHKVMLTFDGPGTSETATPNPFRDYRMDVTFTGPSSQSYVVPGYYAADGNSGETSLGSGNRWRVAFAPDEAGTWNYSVSFVTGTDIAADLSGGASAGFFDGATGTFSVAASDKSGADLRAKGKLEYVGDHYLQFRNGEYFIKGGANSPEVLLEYSGFDNTDSTRTYSAHTINWQLGDPTWKGGEGKGLVGVINYLADLGLNSHYFLLMNSYGDGKKAFPFLGEDDIWRYDCSKLEQWDVLFEHFDRKGMMMHFVMTEQENQQLFEVADPATVEGGFSDSRRIYFREMVARFGHHMAITWNIGEENGWEKQTRPTIYAGACSDTQRKDFSDHLRALLPYEDHISIHNGPSSTDAIFNALVGHTSFTGPAFQWNINTNIAAKTKQWRDASIASGHKWVFCMDEPYLGGNPNDAHDTNRKQTLWPAYMAGAAGVEWYIGGGQDLQVQDYTLYEPLWTEMGYAVDLLEIIPFHAMEPNDALLTGETGGAGQVLADLGASYLAYLPNATASASLNLSGQSGNFDVMWYDPRNGGDLQMGSVSTVTGGGIRSLGAAPSASAEDWLVLVFAEGTMPVMPGDPVPPALSYLEIWNEGFENANLGATSASNADLPGAVFYGRNGLTAEVVNAPAGFSSASGQVIALSTTTNAYAAAKRQESAIDLSALSLKAGDTYRLSFDMYIPSPLSTAVGAISFRWRTATATGNGPTDSSQATLSAGVHRIEYTGTFPVINGSEILPTSVEPFIMFHQNGVAASQHVYLDNILFEIESPQLSGFEKFADDYALIGGKTDDDDLDGQTNFMEFATGGNPTDPSDIGLIRVSFDGDGNARVSVPQRIDGNELGLSYTVYNRTSLTEGSWAELSTNAIFTSSIEGTAEYETYGYRFWVGTGSFSDRFFRVEISDN</sequence>
<evidence type="ECO:0000313" key="2">
    <source>
        <dbReference type="EMBL" id="ADE54270.1"/>
    </source>
</evidence>
<dbReference type="InterPro" id="IPR013783">
    <property type="entry name" value="Ig-like_fold"/>
</dbReference>
<dbReference type="Pfam" id="PF17957">
    <property type="entry name" value="Big_7"/>
    <property type="match status" value="1"/>
</dbReference>
<reference evidence="2 3" key="1">
    <citation type="journal article" date="2010" name="Stand. Genomic Sci.">
        <title>Complete genome sequence of Coraliomargarita akajimensis type strain (04OKA010-24).</title>
        <authorList>
            <person name="Mavromatis K."/>
            <person name="Abt B."/>
            <person name="Brambilla E."/>
            <person name="Lapidus A."/>
            <person name="Copeland A."/>
            <person name="Deshpande S."/>
            <person name="Nolan M."/>
            <person name="Lucas S."/>
            <person name="Tice H."/>
            <person name="Cheng J.F."/>
            <person name="Han C."/>
            <person name="Detter J.C."/>
            <person name="Woyke T."/>
            <person name="Goodwin L."/>
            <person name="Pitluck S."/>
            <person name="Held B."/>
            <person name="Brettin T."/>
            <person name="Tapia R."/>
            <person name="Ivanova N."/>
            <person name="Mikhailova N."/>
            <person name="Pati A."/>
            <person name="Liolios K."/>
            <person name="Chen A."/>
            <person name="Palaniappan K."/>
            <person name="Land M."/>
            <person name="Hauser L."/>
            <person name="Chang Y.J."/>
            <person name="Jeffries C.D."/>
            <person name="Rohde M."/>
            <person name="Goker M."/>
            <person name="Bristow J."/>
            <person name="Eisen J.A."/>
            <person name="Markowitz V."/>
            <person name="Hugenholtz P."/>
            <person name="Klenk H.P."/>
            <person name="Kyrpides N.C."/>
        </authorList>
    </citation>
    <scope>NUCLEOTIDE SEQUENCE [LARGE SCALE GENOMIC DNA]</scope>
    <source>
        <strain evidence="3">DSM 45221 / IAM 15411 / JCM 23193 / KCTC 12865</strain>
    </source>
</reference>
<dbReference type="EMBL" id="CP001998">
    <property type="protein sequence ID" value="ADE54270.1"/>
    <property type="molecule type" value="Genomic_DNA"/>
</dbReference>
<dbReference type="STRING" id="583355.Caka_1250"/>